<comment type="caution">
    <text evidence="2">The sequence shown here is derived from an EMBL/GenBank/DDBJ whole genome shotgun (WGS) entry which is preliminary data.</text>
</comment>
<feature type="transmembrane region" description="Helical" evidence="1">
    <location>
        <begin position="119"/>
        <end position="141"/>
    </location>
</feature>
<gene>
    <name evidence="2" type="ORF">JOE57_002838</name>
</gene>
<keyword evidence="1" id="KW-0472">Membrane</keyword>
<organism evidence="2 3">
    <name type="scientific">Microlunatus panaciterrae</name>
    <dbReference type="NCBI Taxonomy" id="400768"/>
    <lineage>
        <taxon>Bacteria</taxon>
        <taxon>Bacillati</taxon>
        <taxon>Actinomycetota</taxon>
        <taxon>Actinomycetes</taxon>
        <taxon>Propionibacteriales</taxon>
        <taxon>Propionibacteriaceae</taxon>
        <taxon>Microlunatus</taxon>
    </lineage>
</organism>
<dbReference type="Gene3D" id="2.60.40.2700">
    <property type="match status" value="1"/>
</dbReference>
<evidence type="ECO:0000256" key="1">
    <source>
        <dbReference type="SAM" id="Phobius"/>
    </source>
</evidence>
<keyword evidence="3" id="KW-1185">Reference proteome</keyword>
<keyword evidence="1" id="KW-1133">Transmembrane helix</keyword>
<protein>
    <submittedName>
        <fullName evidence="2">Uncharacterized protein</fullName>
    </submittedName>
</protein>
<dbReference type="EMBL" id="JAFBCF010000001">
    <property type="protein sequence ID" value="MBM7799917.1"/>
    <property type="molecule type" value="Genomic_DNA"/>
</dbReference>
<proteinExistence type="predicted"/>
<reference evidence="2 3" key="1">
    <citation type="submission" date="2021-01" db="EMBL/GenBank/DDBJ databases">
        <title>Sequencing the genomes of 1000 actinobacteria strains.</title>
        <authorList>
            <person name="Klenk H.-P."/>
        </authorList>
    </citation>
    <scope>NUCLEOTIDE SEQUENCE [LARGE SCALE GENOMIC DNA]</scope>
    <source>
        <strain evidence="2 3">DSM 18662</strain>
    </source>
</reference>
<dbReference type="Proteomes" id="UP000704762">
    <property type="component" value="Unassembled WGS sequence"/>
</dbReference>
<dbReference type="RefSeq" id="WP_204918970.1">
    <property type="nucleotide sequence ID" value="NZ_BAAAQP010000003.1"/>
</dbReference>
<keyword evidence="1" id="KW-0812">Transmembrane</keyword>
<accession>A0ABS2RMV3</accession>
<evidence type="ECO:0000313" key="2">
    <source>
        <dbReference type="EMBL" id="MBM7799917.1"/>
    </source>
</evidence>
<name>A0ABS2RMV3_9ACTN</name>
<sequence>MAFSITGPAELALPPGRSGVVPFTVTNLMGRPVQVRLLSQPVGATDPSWVSVVGDSERPMVVGSTLTAELNITVPMTAPPGTFLTRLVAVPEDDTEAAVQGPALSVTVPPAPVRKRPRWLLPLIIGLAVLLVAGAVTVFFLTRPPKAPVSVTPPSIGGTPPANIGDQLTGSPGTWKGAAVITTSWSRCTSGNCVAIAGATGKSYTVTAADAGTSLRFVAHAWAVKQGQEPSTIKESADFAVSAPKTPVFTPTVPAVSVFRGGGYQALVLKAVQRNNVLVLTIDATGQADLRDPNTSCLNVVAADGTAVATARVSDSRWTVRTPGHYFGDISFSFDQLPKGEYQFLYSCAPDYSPASVGSYG</sequence>
<evidence type="ECO:0000313" key="3">
    <source>
        <dbReference type="Proteomes" id="UP000704762"/>
    </source>
</evidence>